<dbReference type="KEGG" id="bliq:INP51_07690"/>
<dbReference type="PANTHER" id="PTHR42887">
    <property type="entry name" value="OS12G0638800 PROTEIN"/>
    <property type="match status" value="1"/>
</dbReference>
<dbReference type="NCBIfam" id="TIGR00275">
    <property type="entry name" value="aminoacetone oxidase family FAD-binding enzyme"/>
    <property type="match status" value="1"/>
</dbReference>
<dbReference type="EMBL" id="CP063304">
    <property type="protein sequence ID" value="QOV20788.1"/>
    <property type="molecule type" value="Genomic_DNA"/>
</dbReference>
<dbReference type="PRINTS" id="PR00411">
    <property type="entry name" value="PNDRDTASEI"/>
</dbReference>
<dbReference type="SUPFAM" id="SSF51905">
    <property type="entry name" value="FAD/NAD(P)-binding domain"/>
    <property type="match status" value="1"/>
</dbReference>
<evidence type="ECO:0000256" key="3">
    <source>
        <dbReference type="ARBA" id="ARBA00022827"/>
    </source>
</evidence>
<accession>A0A7M2RKX5</accession>
<dbReference type="PANTHER" id="PTHR42887:SF2">
    <property type="entry name" value="OS12G0638800 PROTEIN"/>
    <property type="match status" value="1"/>
</dbReference>
<evidence type="ECO:0000259" key="5">
    <source>
        <dbReference type="Pfam" id="PF22780"/>
    </source>
</evidence>
<sequence length="416" mass="46290">MADVIIVGGGASGMACAVFAAEAGNKVHVFERNEKLGKKLFITGKGRCNFTNNCDIDELFDHVVSNPKFLYSAFYGFTSQNSIEFFKRLGVDVKVERGNRVFPASNHSSDIIKSMENKMRELHVDIHLNVWVKDLIIQDEKACGIVLEDNKKIYGDYIVLAAGGNSYPVTGSNGDGLIMAKRHNIPIKPVRPALVPLIVEEEYVPVLQGLSLRNVKLKIMDKGKILYDEFGELLFTHFGISGPLALSASSIIAQRLEKRALQAYIDLKPALSLSQMDQRLIREFDAGKNKQFKNVIHRLFPSKLIPVMLALSDIPEDKTANEITKEERRTFAELIKNFPMTIIKTRGFHEAIITQGGIDIKAVNPVTMEIKSIKNLFSIGEMLNLDALTGGFNLQIAWSTAYAAANGIQRCMEEKL</sequence>
<proteinExistence type="predicted"/>
<dbReference type="Gene3D" id="3.50.50.60">
    <property type="entry name" value="FAD/NAD(P)-binding domain"/>
    <property type="match status" value="1"/>
</dbReference>
<feature type="domain" description="RsdA/BaiN/AoA(So)-like Rossmann fold-like" evidence="4">
    <location>
        <begin position="3"/>
        <end position="406"/>
    </location>
</feature>
<protein>
    <submittedName>
        <fullName evidence="6">NAD(P)/FAD-dependent oxidoreductase</fullName>
    </submittedName>
</protein>
<dbReference type="SUPFAM" id="SSF160996">
    <property type="entry name" value="HI0933 insert domain-like"/>
    <property type="match status" value="1"/>
</dbReference>
<dbReference type="InterPro" id="IPR057661">
    <property type="entry name" value="RsdA/BaiN/AoA(So)_Rossmann"/>
</dbReference>
<dbReference type="InterPro" id="IPR004792">
    <property type="entry name" value="BaiN-like"/>
</dbReference>
<evidence type="ECO:0000256" key="1">
    <source>
        <dbReference type="ARBA" id="ARBA00001974"/>
    </source>
</evidence>
<evidence type="ECO:0000313" key="6">
    <source>
        <dbReference type="EMBL" id="QOV20788.1"/>
    </source>
</evidence>
<evidence type="ECO:0000256" key="2">
    <source>
        <dbReference type="ARBA" id="ARBA00022630"/>
    </source>
</evidence>
<keyword evidence="3" id="KW-0274">FAD</keyword>
<dbReference type="Pfam" id="PF22780">
    <property type="entry name" value="HI0933_like_1st"/>
    <property type="match status" value="1"/>
</dbReference>
<evidence type="ECO:0000259" key="4">
    <source>
        <dbReference type="Pfam" id="PF03486"/>
    </source>
</evidence>
<dbReference type="Gene3D" id="1.10.8.260">
    <property type="entry name" value="HI0933 insert domain-like"/>
    <property type="match status" value="1"/>
</dbReference>
<organism evidence="6 7">
    <name type="scientific">Blautia liquoris</name>
    <dbReference type="NCBI Taxonomy" id="2779518"/>
    <lineage>
        <taxon>Bacteria</taxon>
        <taxon>Bacillati</taxon>
        <taxon>Bacillota</taxon>
        <taxon>Clostridia</taxon>
        <taxon>Lachnospirales</taxon>
        <taxon>Lachnospiraceae</taxon>
        <taxon>Blautia</taxon>
    </lineage>
</organism>
<keyword evidence="7" id="KW-1185">Reference proteome</keyword>
<dbReference type="Gene3D" id="2.40.30.10">
    <property type="entry name" value="Translation factors"/>
    <property type="match status" value="1"/>
</dbReference>
<evidence type="ECO:0000313" key="7">
    <source>
        <dbReference type="Proteomes" id="UP000593601"/>
    </source>
</evidence>
<feature type="domain" description="RsdA/BaiN/AoA(So)-like insert" evidence="5">
    <location>
        <begin position="191"/>
        <end position="353"/>
    </location>
</feature>
<name>A0A7M2RKX5_9FIRM</name>
<dbReference type="Pfam" id="PF03486">
    <property type="entry name" value="HI0933_like"/>
    <property type="match status" value="1"/>
</dbReference>
<dbReference type="InterPro" id="IPR055178">
    <property type="entry name" value="RsdA/BaiN/AoA(So)-like_dom"/>
</dbReference>
<dbReference type="InterPro" id="IPR023166">
    <property type="entry name" value="BaiN-like_dom_sf"/>
</dbReference>
<dbReference type="PRINTS" id="PR00368">
    <property type="entry name" value="FADPNR"/>
</dbReference>
<dbReference type="Proteomes" id="UP000593601">
    <property type="component" value="Chromosome"/>
</dbReference>
<dbReference type="RefSeq" id="WP_193737102.1">
    <property type="nucleotide sequence ID" value="NZ_CP063304.1"/>
</dbReference>
<dbReference type="InterPro" id="IPR036188">
    <property type="entry name" value="FAD/NAD-bd_sf"/>
</dbReference>
<dbReference type="AlphaFoldDB" id="A0A7M2RKX5"/>
<reference evidence="6 7" key="1">
    <citation type="submission" date="2020-10" db="EMBL/GenBank/DDBJ databases">
        <title>Blautia liquoris sp.nov., isolated from the mud in a fermentation cellar used for the production of Chinese strong-flavoured liquor.</title>
        <authorList>
            <person name="Lu L."/>
        </authorList>
    </citation>
    <scope>NUCLEOTIDE SEQUENCE [LARGE SCALE GENOMIC DNA]</scope>
    <source>
        <strain evidence="6 7">LZLJ-3</strain>
    </source>
</reference>
<comment type="cofactor">
    <cofactor evidence="1">
        <name>FAD</name>
        <dbReference type="ChEBI" id="CHEBI:57692"/>
    </cofactor>
</comment>
<keyword evidence="2" id="KW-0285">Flavoprotein</keyword>
<gene>
    <name evidence="6" type="ORF">INP51_07690</name>
</gene>